<keyword evidence="4" id="KW-1185">Reference proteome</keyword>
<gene>
    <name evidence="3" type="ORF">BBF96_11600</name>
</gene>
<keyword evidence="3" id="KW-0378">Hydrolase</keyword>
<dbReference type="RefSeq" id="WP_127017329.1">
    <property type="nucleotide sequence ID" value="NZ_CP016379.1"/>
</dbReference>
<dbReference type="Proteomes" id="UP000267250">
    <property type="component" value="Chromosome"/>
</dbReference>
<dbReference type="InterPro" id="IPR006674">
    <property type="entry name" value="HD_domain"/>
</dbReference>
<dbReference type="PROSITE" id="PS51831">
    <property type="entry name" value="HD"/>
    <property type="match status" value="1"/>
</dbReference>
<dbReference type="Gene3D" id="1.10.3210.10">
    <property type="entry name" value="Hypothetical protein af1432"/>
    <property type="match status" value="2"/>
</dbReference>
<dbReference type="AlphaFoldDB" id="A0A3Q9HRF1"/>
<dbReference type="GO" id="GO:0016787">
    <property type="term" value="F:hydrolase activity"/>
    <property type="evidence" value="ECO:0007669"/>
    <property type="project" value="UniProtKB-KW"/>
</dbReference>
<dbReference type="PANTHER" id="PTHR43155">
    <property type="entry name" value="CYCLIC DI-GMP PHOSPHODIESTERASE PA4108-RELATED"/>
    <property type="match status" value="1"/>
</dbReference>
<dbReference type="Pfam" id="PF13487">
    <property type="entry name" value="HD_5"/>
    <property type="match status" value="2"/>
</dbReference>
<evidence type="ECO:0000259" key="2">
    <source>
        <dbReference type="PROSITE" id="PS51832"/>
    </source>
</evidence>
<proteinExistence type="predicted"/>
<dbReference type="PANTHER" id="PTHR43155:SF1">
    <property type="entry name" value="3'3'-CGAMP-SPECIFIC PHOSPHODIESTERASE 1"/>
    <property type="match status" value="1"/>
</dbReference>
<feature type="domain" description="HD" evidence="1">
    <location>
        <begin position="27"/>
        <end position="143"/>
    </location>
</feature>
<feature type="domain" description="HD-GYP" evidence="2">
    <location>
        <begin position="5"/>
        <end position="193"/>
    </location>
</feature>
<evidence type="ECO:0000313" key="4">
    <source>
        <dbReference type="Proteomes" id="UP000267250"/>
    </source>
</evidence>
<evidence type="ECO:0000313" key="3">
    <source>
        <dbReference type="EMBL" id="AZR73977.1"/>
    </source>
</evidence>
<evidence type="ECO:0000259" key="1">
    <source>
        <dbReference type="PROSITE" id="PS51831"/>
    </source>
</evidence>
<dbReference type="SMART" id="SM00471">
    <property type="entry name" value="HDc"/>
    <property type="match status" value="2"/>
</dbReference>
<protein>
    <submittedName>
        <fullName evidence="3">Phosphohydrolase</fullName>
    </submittedName>
</protein>
<dbReference type="EMBL" id="CP016379">
    <property type="protein sequence ID" value="AZR73977.1"/>
    <property type="molecule type" value="Genomic_DNA"/>
</dbReference>
<dbReference type="InterPro" id="IPR003607">
    <property type="entry name" value="HD/PDEase_dom"/>
</dbReference>
<reference evidence="3 4" key="1">
    <citation type="submission" date="2016-07" db="EMBL/GenBank/DDBJ databases">
        <title>Genome and transcriptome analysis of iron-reducing fermentative bacteria Anoxybacter fermentans.</title>
        <authorList>
            <person name="Zeng X."/>
            <person name="Shao Z."/>
        </authorList>
    </citation>
    <scope>NUCLEOTIDE SEQUENCE [LARGE SCALE GENOMIC DNA]</scope>
    <source>
        <strain evidence="3 4">DY22613</strain>
    </source>
</reference>
<dbReference type="OrthoDB" id="9804747at2"/>
<dbReference type="CDD" id="cd00077">
    <property type="entry name" value="HDc"/>
    <property type="match status" value="2"/>
</dbReference>
<sequence>MIKELHVSLFDIIICLSDALDLISPAVINHHKRVAYIALNIAAEMGLSKEEQTGLIIAGILHDIGAFSLKERLSSLNFELDFPHQHAEKGYFLLKIFEPFARVAPLVRYHHVPWNNGEGSKFKGESVPLGSHILHLADRIDALINKQQEVLGQVKEICEKINQYSGELFIPDLVEVFNRLAEKEYFWLDAVSSSINQVLARKARFITVGLDLEELLNLTRLFSRIIDFRSRFTATHSSGVAATAEALAKIMGMSKRECMMMRIAGYLHDLGKLAVPAEILEKPGKLTGDEFNIIKGHTFYTYRILENVGGLEEINTWASFHHERLDGKGYPFHHKADDLSLGARIMAVADVFTAITEDRPYRKGMTKDKALHVLKKMVNNSALDPMIVSSLIKNYEEINSIRIAAQITASKEYEEFEKQTA</sequence>
<feature type="domain" description="HD-GYP" evidence="2">
    <location>
        <begin position="211"/>
        <end position="407"/>
    </location>
</feature>
<dbReference type="PROSITE" id="PS51832">
    <property type="entry name" value="HD_GYP"/>
    <property type="match status" value="2"/>
</dbReference>
<dbReference type="SUPFAM" id="SSF109604">
    <property type="entry name" value="HD-domain/PDEase-like"/>
    <property type="match status" value="2"/>
</dbReference>
<name>A0A3Q9HRF1_9FIRM</name>
<organism evidence="3 4">
    <name type="scientific">Anoxybacter fermentans</name>
    <dbReference type="NCBI Taxonomy" id="1323375"/>
    <lineage>
        <taxon>Bacteria</taxon>
        <taxon>Bacillati</taxon>
        <taxon>Bacillota</taxon>
        <taxon>Clostridia</taxon>
        <taxon>Halanaerobiales</taxon>
        <taxon>Anoxybacter</taxon>
    </lineage>
</organism>
<dbReference type="InterPro" id="IPR037522">
    <property type="entry name" value="HD_GYP_dom"/>
</dbReference>
<dbReference type="KEGG" id="aft:BBF96_11600"/>
<accession>A0A3Q9HRF1</accession>